<proteinExistence type="predicted"/>
<dbReference type="Proteomes" id="UP001153076">
    <property type="component" value="Unassembled WGS sequence"/>
</dbReference>
<evidence type="ECO:0000313" key="2">
    <source>
        <dbReference type="Proteomes" id="UP001153076"/>
    </source>
</evidence>
<accession>A0A9Q1Q9F9</accession>
<comment type="caution">
    <text evidence="1">The sequence shown here is derived from an EMBL/GenBank/DDBJ whole genome shotgun (WGS) entry which is preliminary data.</text>
</comment>
<organism evidence="1 2">
    <name type="scientific">Carnegiea gigantea</name>
    <dbReference type="NCBI Taxonomy" id="171969"/>
    <lineage>
        <taxon>Eukaryota</taxon>
        <taxon>Viridiplantae</taxon>
        <taxon>Streptophyta</taxon>
        <taxon>Embryophyta</taxon>
        <taxon>Tracheophyta</taxon>
        <taxon>Spermatophyta</taxon>
        <taxon>Magnoliopsida</taxon>
        <taxon>eudicotyledons</taxon>
        <taxon>Gunneridae</taxon>
        <taxon>Pentapetalae</taxon>
        <taxon>Caryophyllales</taxon>
        <taxon>Cactineae</taxon>
        <taxon>Cactaceae</taxon>
        <taxon>Cactoideae</taxon>
        <taxon>Echinocereeae</taxon>
        <taxon>Carnegiea</taxon>
    </lineage>
</organism>
<dbReference type="AlphaFoldDB" id="A0A9Q1Q9F9"/>
<dbReference type="EMBL" id="JAKOGI010000512">
    <property type="protein sequence ID" value="KAJ8433887.1"/>
    <property type="molecule type" value="Genomic_DNA"/>
</dbReference>
<evidence type="ECO:0000313" key="1">
    <source>
        <dbReference type="EMBL" id="KAJ8433887.1"/>
    </source>
</evidence>
<protein>
    <submittedName>
        <fullName evidence="1">Uncharacterized protein</fullName>
    </submittedName>
</protein>
<name>A0A9Q1Q9F9_9CARY</name>
<gene>
    <name evidence="1" type="ORF">Cgig2_004609</name>
</gene>
<keyword evidence="2" id="KW-1185">Reference proteome</keyword>
<sequence>MTCHARGIFNERRERKGWVLEKKKARGGEEKNKPNVKGSLGLGSAEYAWLACEAHKIVQGNMRDEEKEGALGRAWRKKGEGERISEGWTGLLNAIRDWPIIYDNHRLIAIGKKDQFLQWRKPAINAAHQVKFAEGLQELHVVMVTVSIYLEQIMDVVQEAIGGSMTPTTTPTSRFDGHLNMYVSSMRTRVFTMYR</sequence>
<reference evidence="1" key="1">
    <citation type="submission" date="2022-04" db="EMBL/GenBank/DDBJ databases">
        <title>Carnegiea gigantea Genome sequencing and assembly v2.</title>
        <authorList>
            <person name="Copetti D."/>
            <person name="Sanderson M.J."/>
            <person name="Burquez A."/>
            <person name="Wojciechowski M.F."/>
        </authorList>
    </citation>
    <scope>NUCLEOTIDE SEQUENCE</scope>
    <source>
        <strain evidence="1">SGP5-SGP5p</strain>
        <tissue evidence="1">Aerial part</tissue>
    </source>
</reference>